<dbReference type="InterPro" id="IPR017871">
    <property type="entry name" value="ABC_transporter-like_CS"/>
</dbReference>
<keyword evidence="3 6" id="KW-0067">ATP-binding</keyword>
<dbReference type="PROSITE" id="PS50893">
    <property type="entry name" value="ABC_TRANSPORTER_2"/>
    <property type="match status" value="1"/>
</dbReference>
<comment type="similarity">
    <text evidence="4">Belongs to the ABC transporter superfamily. Macrolide exporter (TC 3.A.1.122) family.</text>
</comment>
<evidence type="ECO:0000259" key="5">
    <source>
        <dbReference type="PROSITE" id="PS50893"/>
    </source>
</evidence>
<evidence type="ECO:0000256" key="3">
    <source>
        <dbReference type="ARBA" id="ARBA00022840"/>
    </source>
</evidence>
<feature type="domain" description="ABC transporter" evidence="5">
    <location>
        <begin position="22"/>
        <end position="245"/>
    </location>
</feature>
<dbReference type="FunFam" id="3.40.50.300:FF:000032">
    <property type="entry name" value="Export ABC transporter ATP-binding protein"/>
    <property type="match status" value="1"/>
</dbReference>
<protein>
    <submittedName>
        <fullName evidence="6">ABC transporter ATP-binding protein</fullName>
    </submittedName>
</protein>
<dbReference type="Gene3D" id="3.40.50.300">
    <property type="entry name" value="P-loop containing nucleotide triphosphate hydrolases"/>
    <property type="match status" value="1"/>
</dbReference>
<dbReference type="Pfam" id="PF00005">
    <property type="entry name" value="ABC_tran"/>
    <property type="match status" value="1"/>
</dbReference>
<keyword evidence="7" id="KW-1185">Reference proteome</keyword>
<evidence type="ECO:0000256" key="2">
    <source>
        <dbReference type="ARBA" id="ARBA00022741"/>
    </source>
</evidence>
<dbReference type="InterPro" id="IPR017911">
    <property type="entry name" value="MacB-like_ATP-bd"/>
</dbReference>
<dbReference type="EMBL" id="SMTG01000006">
    <property type="protein sequence ID" value="TDK29441.1"/>
    <property type="molecule type" value="Genomic_DNA"/>
</dbReference>
<evidence type="ECO:0000313" key="6">
    <source>
        <dbReference type="EMBL" id="TDK29441.1"/>
    </source>
</evidence>
<dbReference type="InterPro" id="IPR003593">
    <property type="entry name" value="AAA+_ATPase"/>
</dbReference>
<evidence type="ECO:0000256" key="1">
    <source>
        <dbReference type="ARBA" id="ARBA00022448"/>
    </source>
</evidence>
<accession>A0A4R5U6L2</accession>
<dbReference type="SUPFAM" id="SSF52540">
    <property type="entry name" value="P-loop containing nucleoside triphosphate hydrolases"/>
    <property type="match status" value="1"/>
</dbReference>
<dbReference type="AlphaFoldDB" id="A0A4R5U6L2"/>
<sequence length="245" mass="25732">MHDGRPTQAEQSTPRLTTADALDVDGLGKQVALPSGPLTILQDVGFRVGHGDTVAIVGASGSGKSTLLSLLAGLDTPSTGRVLLDGAPISTLDEDGRAQVRGEKVGFVFQSFQLLPSLTALENVMLPLELRGDRDVEGPARDVLARVGLGERLGHYPRQLSGGEQQRVALARAFVTRPSLLFADEPTGNLDTATGQAIVDLLFALNADAGTTLVLVTHDDRLAARCARRLRIDSGRLVADEAVAA</sequence>
<dbReference type="PANTHER" id="PTHR24220:SF86">
    <property type="entry name" value="ABC TRANSPORTER ABCH.1"/>
    <property type="match status" value="1"/>
</dbReference>
<dbReference type="SMART" id="SM00382">
    <property type="entry name" value="AAA"/>
    <property type="match status" value="1"/>
</dbReference>
<dbReference type="CDD" id="cd03255">
    <property type="entry name" value="ABC_MJ0796_LolCDE_FtsE"/>
    <property type="match status" value="1"/>
</dbReference>
<keyword evidence="2" id="KW-0547">Nucleotide-binding</keyword>
<dbReference type="PANTHER" id="PTHR24220">
    <property type="entry name" value="IMPORT ATP-BINDING PROTEIN"/>
    <property type="match status" value="1"/>
</dbReference>
<dbReference type="PROSITE" id="PS00211">
    <property type="entry name" value="ABC_TRANSPORTER_1"/>
    <property type="match status" value="1"/>
</dbReference>
<dbReference type="Proteomes" id="UP000295543">
    <property type="component" value="Unassembled WGS sequence"/>
</dbReference>
<dbReference type="GO" id="GO:0005524">
    <property type="term" value="F:ATP binding"/>
    <property type="evidence" value="ECO:0007669"/>
    <property type="project" value="UniProtKB-KW"/>
</dbReference>
<dbReference type="InterPro" id="IPR015854">
    <property type="entry name" value="ABC_transpr_LolD-like"/>
</dbReference>
<evidence type="ECO:0000256" key="4">
    <source>
        <dbReference type="ARBA" id="ARBA00038388"/>
    </source>
</evidence>
<dbReference type="InterPro" id="IPR027417">
    <property type="entry name" value="P-loop_NTPase"/>
</dbReference>
<dbReference type="GO" id="GO:1902495">
    <property type="term" value="C:transmembrane transporter complex"/>
    <property type="evidence" value="ECO:0007669"/>
    <property type="project" value="UniProtKB-ARBA"/>
</dbReference>
<dbReference type="GO" id="GO:0016887">
    <property type="term" value="F:ATP hydrolysis activity"/>
    <property type="evidence" value="ECO:0007669"/>
    <property type="project" value="InterPro"/>
</dbReference>
<evidence type="ECO:0000313" key="7">
    <source>
        <dbReference type="Proteomes" id="UP000295543"/>
    </source>
</evidence>
<gene>
    <name evidence="6" type="ORF">E2F49_13755</name>
</gene>
<keyword evidence="1" id="KW-0813">Transport</keyword>
<dbReference type="GO" id="GO:0022857">
    <property type="term" value="F:transmembrane transporter activity"/>
    <property type="evidence" value="ECO:0007669"/>
    <property type="project" value="TreeGrafter"/>
</dbReference>
<dbReference type="GO" id="GO:0005886">
    <property type="term" value="C:plasma membrane"/>
    <property type="evidence" value="ECO:0007669"/>
    <property type="project" value="TreeGrafter"/>
</dbReference>
<name>A0A4R5U6L2_9GAMM</name>
<organism evidence="6 7">
    <name type="scientific">Luteimonas terrae</name>
    <dbReference type="NCBI Taxonomy" id="1530191"/>
    <lineage>
        <taxon>Bacteria</taxon>
        <taxon>Pseudomonadati</taxon>
        <taxon>Pseudomonadota</taxon>
        <taxon>Gammaproteobacteria</taxon>
        <taxon>Lysobacterales</taxon>
        <taxon>Lysobacteraceae</taxon>
        <taxon>Luteimonas</taxon>
    </lineage>
</organism>
<proteinExistence type="inferred from homology"/>
<dbReference type="InterPro" id="IPR003439">
    <property type="entry name" value="ABC_transporter-like_ATP-bd"/>
</dbReference>
<dbReference type="OrthoDB" id="9783924at2"/>
<reference evidence="6 7" key="1">
    <citation type="submission" date="2019-03" db="EMBL/GenBank/DDBJ databases">
        <title>Luteimonas zhaokaii sp.nov., isolated from the rectal contents of Plateau pika in Yushu, Qinghai Province, China.</title>
        <authorList>
            <person name="Zhang G."/>
        </authorList>
    </citation>
    <scope>NUCLEOTIDE SEQUENCE [LARGE SCALE GENOMIC DNA]</scope>
    <source>
        <strain evidence="6 7">THG-MD21</strain>
    </source>
</reference>
<comment type="caution">
    <text evidence="6">The sequence shown here is derived from an EMBL/GenBank/DDBJ whole genome shotgun (WGS) entry which is preliminary data.</text>
</comment>
<dbReference type="RefSeq" id="WP_133394414.1">
    <property type="nucleotide sequence ID" value="NZ_SMTG01000006.1"/>
</dbReference>